<sequence>MESTSQLPLVAFDLSKLFRTSSANNASTHWSLITRSRRFFWLQQPLEPDQEEPAGSFNSNSTGTPFVTLFVRIAYYPSSPQRFPLMIVLNHKGHSKIRNLTLNKKSAPPPPPEGLASIGDWMRKELPGKMCGSTLYRKNADERAECVRQHIIEQDGTCGGTPSRQS</sequence>
<name>A0A8A3PKA1_9HELO</name>
<protein>
    <submittedName>
        <fullName evidence="1">Uncharacterized protein</fullName>
    </submittedName>
</protein>
<dbReference type="Proteomes" id="UP000672032">
    <property type="component" value="Chromosome 6"/>
</dbReference>
<reference evidence="1" key="1">
    <citation type="submission" date="2020-10" db="EMBL/GenBank/DDBJ databases">
        <title>Genome Sequence of Monilinia vaccinii-corymbosi Sheds Light on Mummy Berry Disease Infection of Blueberry and Mating Type.</title>
        <authorList>
            <person name="Yow A.G."/>
            <person name="Zhang Y."/>
            <person name="Bansal K."/>
            <person name="Eacker S.M."/>
            <person name="Sullivan S."/>
            <person name="Liachko I."/>
            <person name="Cubeta M.A."/>
            <person name="Rollins J.A."/>
            <person name="Ashrafi H."/>
        </authorList>
    </citation>
    <scope>NUCLEOTIDE SEQUENCE</scope>
    <source>
        <strain evidence="1">RL-1</strain>
    </source>
</reference>
<organism evidence="1 2">
    <name type="scientific">Monilinia vaccinii-corymbosi</name>
    <dbReference type="NCBI Taxonomy" id="61207"/>
    <lineage>
        <taxon>Eukaryota</taxon>
        <taxon>Fungi</taxon>
        <taxon>Dikarya</taxon>
        <taxon>Ascomycota</taxon>
        <taxon>Pezizomycotina</taxon>
        <taxon>Leotiomycetes</taxon>
        <taxon>Helotiales</taxon>
        <taxon>Sclerotiniaceae</taxon>
        <taxon>Monilinia</taxon>
    </lineage>
</organism>
<gene>
    <name evidence="1" type="ORF">DSL72_006880</name>
</gene>
<evidence type="ECO:0000313" key="2">
    <source>
        <dbReference type="Proteomes" id="UP000672032"/>
    </source>
</evidence>
<accession>A0A8A3PKA1</accession>
<dbReference type="EMBL" id="CP063410">
    <property type="protein sequence ID" value="QSZ35758.1"/>
    <property type="molecule type" value="Genomic_DNA"/>
</dbReference>
<evidence type="ECO:0000313" key="1">
    <source>
        <dbReference type="EMBL" id="QSZ35758.1"/>
    </source>
</evidence>
<dbReference type="AlphaFoldDB" id="A0A8A3PKA1"/>
<proteinExistence type="predicted"/>
<keyword evidence="2" id="KW-1185">Reference proteome</keyword>